<evidence type="ECO:0000259" key="1">
    <source>
        <dbReference type="Pfam" id="PF08241"/>
    </source>
</evidence>
<name>A0AAV9INA7_9RHOD</name>
<accession>A0AAV9INA7</accession>
<dbReference type="Proteomes" id="UP001300502">
    <property type="component" value="Unassembled WGS sequence"/>
</dbReference>
<proteinExistence type="predicted"/>
<dbReference type="AlphaFoldDB" id="A0AAV9INA7"/>
<sequence>MFVQVECAKSGYILFRRHSNTFCGRKRIDGTRQPHKKHGVVACGSSRKQGAEVQHQVNTQIENNKIAPLLVCPNCKNTSLICRNHRDIVCLNCRRVFFQDPRIGYLSLYVENRASRYRPLQQELFQSPITSFLYERGWRNNFQTMGYPLEKEVTLVTQYFQTYLKQPPNLLVDLSCGTGYITRKLAKTKRYSPIIAIDLSENMLKEAHRRMLQEEKTKGEVEPVTWIRADVSCLPLKDNVADVIYCGAALHCWPKVQDGLAEMYRILKPEGRVFATTFISNLPPFLSRWNAYRFFTKQELEWLFKSKGFRNVQVQVLRGPNVVQFVQSAIIRCCK</sequence>
<gene>
    <name evidence="2" type="ORF">GAYE_SCF62G6576</name>
</gene>
<dbReference type="SUPFAM" id="SSF53335">
    <property type="entry name" value="S-adenosyl-L-methionine-dependent methyltransferases"/>
    <property type="match status" value="1"/>
</dbReference>
<evidence type="ECO:0000313" key="2">
    <source>
        <dbReference type="EMBL" id="KAK4528631.1"/>
    </source>
</evidence>
<reference evidence="2 3" key="1">
    <citation type="submission" date="2022-07" db="EMBL/GenBank/DDBJ databases">
        <title>Genome-wide signatures of adaptation to extreme environments.</title>
        <authorList>
            <person name="Cho C.H."/>
            <person name="Yoon H.S."/>
        </authorList>
    </citation>
    <scope>NUCLEOTIDE SEQUENCE [LARGE SCALE GENOMIC DNA]</scope>
    <source>
        <strain evidence="2 3">108.79 E11</strain>
    </source>
</reference>
<evidence type="ECO:0000313" key="3">
    <source>
        <dbReference type="Proteomes" id="UP001300502"/>
    </source>
</evidence>
<keyword evidence="3" id="KW-1185">Reference proteome</keyword>
<dbReference type="PANTHER" id="PTHR43591:SF99">
    <property type="entry name" value="OS06G0646000 PROTEIN"/>
    <property type="match status" value="1"/>
</dbReference>
<comment type="caution">
    <text evidence="2">The sequence shown here is derived from an EMBL/GenBank/DDBJ whole genome shotgun (WGS) entry which is preliminary data.</text>
</comment>
<dbReference type="InterPro" id="IPR013216">
    <property type="entry name" value="Methyltransf_11"/>
</dbReference>
<dbReference type="PANTHER" id="PTHR43591">
    <property type="entry name" value="METHYLTRANSFERASE"/>
    <property type="match status" value="1"/>
</dbReference>
<feature type="domain" description="Methyltransferase type 11" evidence="1">
    <location>
        <begin position="172"/>
        <end position="274"/>
    </location>
</feature>
<dbReference type="InterPro" id="IPR029063">
    <property type="entry name" value="SAM-dependent_MTases_sf"/>
</dbReference>
<dbReference type="CDD" id="cd02440">
    <property type="entry name" value="AdoMet_MTases"/>
    <property type="match status" value="1"/>
</dbReference>
<dbReference type="Pfam" id="PF08241">
    <property type="entry name" value="Methyltransf_11"/>
    <property type="match status" value="1"/>
</dbReference>
<dbReference type="Gene3D" id="3.40.50.150">
    <property type="entry name" value="Vaccinia Virus protein VP39"/>
    <property type="match status" value="1"/>
</dbReference>
<protein>
    <recommendedName>
        <fullName evidence="1">Methyltransferase type 11 domain-containing protein</fullName>
    </recommendedName>
</protein>
<dbReference type="GO" id="GO:0008757">
    <property type="term" value="F:S-adenosylmethionine-dependent methyltransferase activity"/>
    <property type="evidence" value="ECO:0007669"/>
    <property type="project" value="InterPro"/>
</dbReference>
<dbReference type="EMBL" id="JANCYU010000067">
    <property type="protein sequence ID" value="KAK4528631.1"/>
    <property type="molecule type" value="Genomic_DNA"/>
</dbReference>
<organism evidence="2 3">
    <name type="scientific">Galdieria yellowstonensis</name>
    <dbReference type="NCBI Taxonomy" id="3028027"/>
    <lineage>
        <taxon>Eukaryota</taxon>
        <taxon>Rhodophyta</taxon>
        <taxon>Bangiophyceae</taxon>
        <taxon>Galdieriales</taxon>
        <taxon>Galdieriaceae</taxon>
        <taxon>Galdieria</taxon>
    </lineage>
</organism>